<name>A0ABW8U465_9GAMM</name>
<organism evidence="2 3">
    <name type="scientific">Moraxella oculi</name>
    <dbReference type="NCBI Taxonomy" id="2940516"/>
    <lineage>
        <taxon>Bacteria</taxon>
        <taxon>Pseudomonadati</taxon>
        <taxon>Pseudomonadota</taxon>
        <taxon>Gammaproteobacteria</taxon>
        <taxon>Moraxellales</taxon>
        <taxon>Moraxellaceae</taxon>
        <taxon>Moraxella</taxon>
    </lineage>
</organism>
<evidence type="ECO:0000313" key="3">
    <source>
        <dbReference type="Proteomes" id="UP001624684"/>
    </source>
</evidence>
<feature type="transmembrane region" description="Helical" evidence="1">
    <location>
        <begin position="7"/>
        <end position="28"/>
    </location>
</feature>
<proteinExistence type="predicted"/>
<comment type="caution">
    <text evidence="2">The sequence shown here is derived from an EMBL/GenBank/DDBJ whole genome shotgun (WGS) entry which is preliminary data.</text>
</comment>
<keyword evidence="1" id="KW-1133">Transmembrane helix</keyword>
<feature type="transmembrane region" description="Helical" evidence="1">
    <location>
        <begin position="48"/>
        <end position="67"/>
    </location>
</feature>
<keyword evidence="1" id="KW-0812">Transmembrane</keyword>
<sequence length="74" mass="8916">MQRKADNLIAFSFFIWYNNASIFNRRIFLSTLHTQKLCEEDGRVFEGLINLLFGRCVPLNLLFLLLWRRNPTYF</sequence>
<keyword evidence="3" id="KW-1185">Reference proteome</keyword>
<keyword evidence="1" id="KW-0472">Membrane</keyword>
<reference evidence="2 3" key="1">
    <citation type="submission" date="2024-11" db="EMBL/GenBank/DDBJ databases">
        <title>First Report of Moraxella oculi in Brazil in an Infectious Bovine Keratoconjunctivitis Outbreak.</title>
        <authorList>
            <person name="Carvalho C.V."/>
            <person name="Domingues R."/>
            <person name="Coutinho C."/>
            <person name="Honorio N.T.B.S."/>
            <person name="Faza D.R.L.R."/>
            <person name="Carvalho W.A."/>
            <person name="Machado A.B.F."/>
            <person name="Martins M.F."/>
            <person name="Gaspar E.B."/>
        </authorList>
    </citation>
    <scope>NUCLEOTIDE SEQUENCE [LARGE SCALE GENOMIC DNA]</scope>
    <source>
        <strain evidence="2 3">2117LE</strain>
    </source>
</reference>
<evidence type="ECO:0000313" key="2">
    <source>
        <dbReference type="EMBL" id="MFL1731943.1"/>
    </source>
</evidence>
<accession>A0ABW8U465</accession>
<protein>
    <submittedName>
        <fullName evidence="2">Uncharacterized protein</fullName>
    </submittedName>
</protein>
<evidence type="ECO:0000256" key="1">
    <source>
        <dbReference type="SAM" id="Phobius"/>
    </source>
</evidence>
<dbReference type="Proteomes" id="UP001624684">
    <property type="component" value="Unassembled WGS sequence"/>
</dbReference>
<dbReference type="EMBL" id="JBJJXE010000002">
    <property type="protein sequence ID" value="MFL1731943.1"/>
    <property type="molecule type" value="Genomic_DNA"/>
</dbReference>
<gene>
    <name evidence="2" type="ORF">ACJHVH_02850</name>
</gene>
<dbReference type="RefSeq" id="WP_407068694.1">
    <property type="nucleotide sequence ID" value="NZ_JBJJXE010000002.1"/>
</dbReference>